<feature type="transmembrane region" description="Helical" evidence="6">
    <location>
        <begin position="75"/>
        <end position="95"/>
    </location>
</feature>
<evidence type="ECO:0000313" key="9">
    <source>
        <dbReference type="Proteomes" id="UP000777303"/>
    </source>
</evidence>
<comment type="caution">
    <text evidence="8">The sequence shown here is derived from an EMBL/GenBank/DDBJ whole genome shotgun (WGS) entry which is preliminary data.</text>
</comment>
<dbReference type="InterPro" id="IPR037185">
    <property type="entry name" value="EmrE-like"/>
</dbReference>
<accession>A0A948X319</accession>
<dbReference type="InterPro" id="IPR050638">
    <property type="entry name" value="AA-Vitamin_Transporters"/>
</dbReference>
<feature type="domain" description="EamA" evidence="7">
    <location>
        <begin position="8"/>
        <end position="147"/>
    </location>
</feature>
<dbReference type="SUPFAM" id="SSF103481">
    <property type="entry name" value="Multidrug resistance efflux transporter EmrE"/>
    <property type="match status" value="2"/>
</dbReference>
<feature type="domain" description="EamA" evidence="7">
    <location>
        <begin position="160"/>
        <end position="293"/>
    </location>
</feature>
<evidence type="ECO:0000256" key="1">
    <source>
        <dbReference type="ARBA" id="ARBA00004127"/>
    </source>
</evidence>
<feature type="transmembrane region" description="Helical" evidence="6">
    <location>
        <begin position="254"/>
        <end position="271"/>
    </location>
</feature>
<dbReference type="Pfam" id="PF00892">
    <property type="entry name" value="EamA"/>
    <property type="match status" value="2"/>
</dbReference>
<reference evidence="8" key="1">
    <citation type="journal article" date="2021" name="PeerJ">
        <title>Extensive microbial diversity within the chicken gut microbiome revealed by metagenomics and culture.</title>
        <authorList>
            <person name="Gilroy R."/>
            <person name="Ravi A."/>
            <person name="Getino M."/>
            <person name="Pursley I."/>
            <person name="Horton D.L."/>
            <person name="Alikhan N.F."/>
            <person name="Baker D."/>
            <person name="Gharbi K."/>
            <person name="Hall N."/>
            <person name="Watson M."/>
            <person name="Adriaenssens E.M."/>
            <person name="Foster-Nyarko E."/>
            <person name="Jarju S."/>
            <person name="Secka A."/>
            <person name="Antonio M."/>
            <person name="Oren A."/>
            <person name="Chaudhuri R.R."/>
            <person name="La Ragione R."/>
            <person name="Hildebrand F."/>
            <person name="Pallen M.J."/>
        </authorList>
    </citation>
    <scope>NUCLEOTIDE SEQUENCE</scope>
    <source>
        <strain evidence="8">F6-6636</strain>
    </source>
</reference>
<evidence type="ECO:0000256" key="2">
    <source>
        <dbReference type="ARBA" id="ARBA00007362"/>
    </source>
</evidence>
<feature type="transmembrane region" description="Helical" evidence="6">
    <location>
        <begin position="217"/>
        <end position="242"/>
    </location>
</feature>
<feature type="transmembrane region" description="Helical" evidence="6">
    <location>
        <begin position="277"/>
        <end position="293"/>
    </location>
</feature>
<evidence type="ECO:0000313" key="8">
    <source>
        <dbReference type="EMBL" id="MBU3851610.1"/>
    </source>
</evidence>
<evidence type="ECO:0000256" key="6">
    <source>
        <dbReference type="SAM" id="Phobius"/>
    </source>
</evidence>
<evidence type="ECO:0000256" key="5">
    <source>
        <dbReference type="ARBA" id="ARBA00023136"/>
    </source>
</evidence>
<comment type="similarity">
    <text evidence="2">Belongs to the EamA transporter family.</text>
</comment>
<evidence type="ECO:0000256" key="4">
    <source>
        <dbReference type="ARBA" id="ARBA00022989"/>
    </source>
</evidence>
<proteinExistence type="inferred from homology"/>
<dbReference type="InterPro" id="IPR000620">
    <property type="entry name" value="EamA_dom"/>
</dbReference>
<feature type="transmembrane region" description="Helical" evidence="6">
    <location>
        <begin position="133"/>
        <end position="152"/>
    </location>
</feature>
<organism evidence="8 9">
    <name type="scientific">Candidatus Paralactobacillus gallistercoris</name>
    <dbReference type="NCBI Taxonomy" id="2838724"/>
    <lineage>
        <taxon>Bacteria</taxon>
        <taxon>Bacillati</taxon>
        <taxon>Bacillota</taxon>
        <taxon>Bacilli</taxon>
        <taxon>Lactobacillales</taxon>
        <taxon>Lactobacillaceae</taxon>
        <taxon>Lactobacillus</taxon>
    </lineage>
</organism>
<keyword evidence="3 6" id="KW-0812">Transmembrane</keyword>
<dbReference type="Proteomes" id="UP000777303">
    <property type="component" value="Unassembled WGS sequence"/>
</dbReference>
<feature type="transmembrane region" description="Helical" evidence="6">
    <location>
        <begin position="12"/>
        <end position="31"/>
    </location>
</feature>
<reference evidence="8" key="2">
    <citation type="submission" date="2021-04" db="EMBL/GenBank/DDBJ databases">
        <authorList>
            <person name="Gilroy R."/>
        </authorList>
    </citation>
    <scope>NUCLEOTIDE SEQUENCE</scope>
    <source>
        <strain evidence="8">F6-6636</strain>
    </source>
</reference>
<dbReference type="PANTHER" id="PTHR32322:SF2">
    <property type="entry name" value="EAMA DOMAIN-CONTAINING PROTEIN"/>
    <property type="match status" value="1"/>
</dbReference>
<evidence type="ECO:0000256" key="3">
    <source>
        <dbReference type="ARBA" id="ARBA00022692"/>
    </source>
</evidence>
<dbReference type="PANTHER" id="PTHR32322">
    <property type="entry name" value="INNER MEMBRANE TRANSPORTER"/>
    <property type="match status" value="1"/>
</dbReference>
<feature type="transmembrane region" description="Helical" evidence="6">
    <location>
        <begin position="158"/>
        <end position="178"/>
    </location>
</feature>
<evidence type="ECO:0000259" key="7">
    <source>
        <dbReference type="Pfam" id="PF00892"/>
    </source>
</evidence>
<keyword evidence="5 6" id="KW-0472">Membrane</keyword>
<dbReference type="EMBL" id="JAHLFS010000037">
    <property type="protein sequence ID" value="MBU3851610.1"/>
    <property type="molecule type" value="Genomic_DNA"/>
</dbReference>
<comment type="subcellular location">
    <subcellularLocation>
        <location evidence="1">Endomembrane system</location>
        <topology evidence="1">Multi-pass membrane protein</topology>
    </subcellularLocation>
</comment>
<dbReference type="AlphaFoldDB" id="A0A948X319"/>
<sequence>MQSANYKKGMFWSAMASTMWGISGVIMQFVSQNEQIPATWFLSVRTFFAGIILLAFAAIRQKGRIFGVFKSMRSVAWLLAYAVFGLMANLYTFYISVQTGNSSVATILQYLGPFFILLGNLLFKHLKPLRSEVISFGIALVGVFLVITRGNIHSLVVPASAIFWGVLAGVTAACYVVFPRPLVEEGNSPVVILGWGSLISSLFFNIMHPMWVNAPHITPTLVISIGAIVIIGTVLAFSLLIYSTTFAPSSAVSIMDAFQPVVTFILSLIVFHMPFNIVEAIGAVIVLLAVYVLQKTESTLE</sequence>
<dbReference type="GO" id="GO:0016020">
    <property type="term" value="C:membrane"/>
    <property type="evidence" value="ECO:0007669"/>
    <property type="project" value="UniProtKB-SubCell"/>
</dbReference>
<name>A0A948X319_9LACO</name>
<feature type="transmembrane region" description="Helical" evidence="6">
    <location>
        <begin position="107"/>
        <end position="126"/>
    </location>
</feature>
<protein>
    <submittedName>
        <fullName evidence="8">DMT family transporter</fullName>
    </submittedName>
</protein>
<dbReference type="Gene3D" id="1.10.3730.20">
    <property type="match status" value="1"/>
</dbReference>
<feature type="transmembrane region" description="Helical" evidence="6">
    <location>
        <begin position="190"/>
        <end position="211"/>
    </location>
</feature>
<feature type="transmembrane region" description="Helical" evidence="6">
    <location>
        <begin position="37"/>
        <end position="59"/>
    </location>
</feature>
<keyword evidence="4 6" id="KW-1133">Transmembrane helix</keyword>
<gene>
    <name evidence="8" type="ORF">H9901_02815</name>
</gene>